<protein>
    <recommendedName>
        <fullName evidence="3">30S ribosomal protein S21</fullName>
    </recommendedName>
</protein>
<evidence type="ECO:0000313" key="2">
    <source>
        <dbReference type="Proteomes" id="UP000664360"/>
    </source>
</evidence>
<evidence type="ECO:0008006" key="3">
    <source>
        <dbReference type="Google" id="ProtNLM"/>
    </source>
</evidence>
<name>A0ABZ2STP8_9ENTE</name>
<proteinExistence type="predicted"/>
<dbReference type="Proteomes" id="UP000664360">
    <property type="component" value="Chromosome"/>
</dbReference>
<evidence type="ECO:0000313" key="1">
    <source>
        <dbReference type="EMBL" id="WYJ79125.1"/>
    </source>
</evidence>
<sequence>MANTDLMLVKKKYTVEKFLQELKKRVYRRKFSVHQKKKSKN</sequence>
<dbReference type="EMBL" id="CP147250">
    <property type="protein sequence ID" value="WYJ79125.1"/>
    <property type="molecule type" value="Genomic_DNA"/>
</dbReference>
<organism evidence="1 2">
    <name type="scientific">Candidatus Enterococcus mangumiae</name>
    <dbReference type="NCBI Taxonomy" id="2230878"/>
    <lineage>
        <taxon>Bacteria</taxon>
        <taxon>Bacillati</taxon>
        <taxon>Bacillota</taxon>
        <taxon>Bacilli</taxon>
        <taxon>Lactobacillales</taxon>
        <taxon>Enterococcaceae</taxon>
        <taxon>Enterococcus</taxon>
    </lineage>
</organism>
<reference evidence="1 2" key="1">
    <citation type="submission" date="2021-03" db="EMBL/GenBank/DDBJ databases">
        <authorList>
            <person name="Gilmore M.S."/>
            <person name="Schwartzman J."/>
            <person name="Van Tyne D."/>
            <person name="Martin M."/>
            <person name="Earl A.M."/>
            <person name="Manson A.L."/>
            <person name="Straub T."/>
            <person name="Salamzade R."/>
            <person name="Saavedra J."/>
            <person name="Lebreton F."/>
            <person name="Prichula J."/>
            <person name="Schaufler K."/>
            <person name="Gaca A."/>
            <person name="Sgardioli B."/>
            <person name="Wagenaar J."/>
            <person name="Strong T."/>
        </authorList>
    </citation>
    <scope>NUCLEOTIDE SEQUENCE [LARGE SCALE GENOMIC DNA]</scope>
    <source>
        <strain evidence="1 2">DIV1094</strain>
    </source>
</reference>
<accession>A0ABZ2STP8</accession>
<keyword evidence="2" id="KW-1185">Reference proteome</keyword>
<gene>
    <name evidence="1" type="ORF">DOK79_000633</name>
</gene>
<dbReference type="RefSeq" id="WP_277989382.1">
    <property type="nucleotide sequence ID" value="NZ_CP147250.1"/>
</dbReference>
<reference evidence="1 2" key="2">
    <citation type="submission" date="2024-03" db="EMBL/GenBank/DDBJ databases">
        <title>The Genome Sequence of Enterococcus sp. DIV1094.</title>
        <authorList>
            <consortium name="The Broad Institute Genomics Platform"/>
            <consortium name="The Broad Institute Microbial Omics Core"/>
            <consortium name="The Broad Institute Genomic Center for Infectious Diseases"/>
            <person name="Earl A."/>
            <person name="Manson A."/>
            <person name="Gilmore M."/>
            <person name="Schwartman J."/>
            <person name="Shea T."/>
            <person name="Abouelleil A."/>
            <person name="Cao P."/>
            <person name="Chapman S."/>
            <person name="Cusick C."/>
            <person name="Young S."/>
            <person name="Neafsey D."/>
            <person name="Nusbaum C."/>
            <person name="Birren B."/>
        </authorList>
    </citation>
    <scope>NUCLEOTIDE SEQUENCE [LARGE SCALE GENOMIC DNA]</scope>
    <source>
        <strain evidence="1 2">DIV1094</strain>
    </source>
</reference>